<dbReference type="InterPro" id="IPR014001">
    <property type="entry name" value="Helicase_ATP-bd"/>
</dbReference>
<organism evidence="6 7">
    <name type="scientific">Halarcobacter mediterraneus</name>
    <dbReference type="NCBI Taxonomy" id="2023153"/>
    <lineage>
        <taxon>Bacteria</taxon>
        <taxon>Pseudomonadati</taxon>
        <taxon>Campylobacterota</taxon>
        <taxon>Epsilonproteobacteria</taxon>
        <taxon>Campylobacterales</taxon>
        <taxon>Arcobacteraceae</taxon>
        <taxon>Halarcobacter</taxon>
    </lineage>
</organism>
<evidence type="ECO:0000313" key="7">
    <source>
        <dbReference type="Proteomes" id="UP000289718"/>
    </source>
</evidence>
<evidence type="ECO:0000256" key="1">
    <source>
        <dbReference type="ARBA" id="ARBA00022741"/>
    </source>
</evidence>
<name>A0A4V1M1P1_9BACT</name>
<dbReference type="PANTHER" id="PTHR47961:SF6">
    <property type="entry name" value="DNA-DIRECTED DNA POLYMERASE"/>
    <property type="match status" value="1"/>
</dbReference>
<evidence type="ECO:0000313" key="6">
    <source>
        <dbReference type="EMBL" id="RXK14556.1"/>
    </source>
</evidence>
<dbReference type="Gene3D" id="3.40.50.300">
    <property type="entry name" value="P-loop containing nucleotide triphosphate hydrolases"/>
    <property type="match status" value="2"/>
</dbReference>
<keyword evidence="1" id="KW-0547">Nucleotide-binding</keyword>
<evidence type="ECO:0000259" key="5">
    <source>
        <dbReference type="SMART" id="SM00487"/>
    </source>
</evidence>
<keyword evidence="4" id="KW-0067">ATP-binding</keyword>
<dbReference type="SMART" id="SM00487">
    <property type="entry name" value="DEXDc"/>
    <property type="match status" value="1"/>
</dbReference>
<protein>
    <submittedName>
        <fullName evidence="6">Helicase</fullName>
    </submittedName>
</protein>
<evidence type="ECO:0000256" key="4">
    <source>
        <dbReference type="ARBA" id="ARBA00022840"/>
    </source>
</evidence>
<dbReference type="OrthoDB" id="9815222at2"/>
<dbReference type="RefSeq" id="WP_129060696.1">
    <property type="nucleotide sequence ID" value="NZ_NXIE01000001.1"/>
</dbReference>
<dbReference type="GO" id="GO:0016787">
    <property type="term" value="F:hydrolase activity"/>
    <property type="evidence" value="ECO:0007669"/>
    <property type="project" value="UniProtKB-KW"/>
</dbReference>
<reference evidence="6 7" key="1">
    <citation type="submission" date="2017-09" db="EMBL/GenBank/DDBJ databases">
        <title>Genomics of the genus Arcobacter.</title>
        <authorList>
            <person name="Perez-Cataluna A."/>
            <person name="Figueras M.J."/>
            <person name="Salas-Masso N."/>
        </authorList>
    </citation>
    <scope>NUCLEOTIDE SEQUENCE [LARGE SCALE GENOMIC DNA]</scope>
    <source>
        <strain evidence="6 7">F156-34</strain>
    </source>
</reference>
<dbReference type="InterPro" id="IPR027417">
    <property type="entry name" value="P-loop_NTPase"/>
</dbReference>
<dbReference type="Pfam" id="PF00270">
    <property type="entry name" value="DEAD"/>
    <property type="match status" value="1"/>
</dbReference>
<keyword evidence="7" id="KW-1185">Reference proteome</keyword>
<evidence type="ECO:0000256" key="3">
    <source>
        <dbReference type="ARBA" id="ARBA00022806"/>
    </source>
</evidence>
<dbReference type="GO" id="GO:0003676">
    <property type="term" value="F:nucleic acid binding"/>
    <property type="evidence" value="ECO:0007669"/>
    <property type="project" value="InterPro"/>
</dbReference>
<sequence>MLKDILENKNVEDYLVAIIDRVHKEGPVVSEDFEVLAYIKSFYPEIFDEHEQKLLSVMGLFYKKDEFKTVLEEVYSIFEDIIEEKTGRKFTPVQAHAYINIQNKKYFSFSAPTSAGKSYLFRELIQDVDYDIVIVVPSRALITEYINTLHKLLEDDTSVLILPFIENINISKTTRRIFVITPERGVDLFKKINEFNIKLFLLDEAQISEDEIRGMKFDSFVRRIDRFLPDAKKVFAHPFVSNPNAQLLKHGFNQNSAFKTYNQHSVGKIYLSINTSQNFQYFSPFLSNRDKILQDASSDIIKILLQNNGTLLIYTSKKKIYDTQYLLDFAEYIELCEDLTDETALSLIEKLRKFIGASEASEEKHSWFIDMMKKGIAIHHGSMPLTARLIMEDFVRLGYAKICFSTATLLQGINMPFDVVWIDNFLNMTPLNLKNLIGRAGRTTSDKKEFEYGIVVINKRNISTFSERIAENYEIKNTSLLNEDISNLDDDLKDIAEAIQTDTFDDELKLTDSQVERLKSNDIMDDIVYILDNLLDSNNKPITGHEYNSLSDHFKGKIKTAFKNIFIQHLRRDTLTTGESGVLSIAIIIMLWHIQGKSFSEIISLRHSYLTHKDERNAIMARVSSGELNLVEAKEQIEAIKVSFTPIPEPIPNSKLNHAPRFARGTSVTNIDYDLLVYDTYDYLDKVISLSLADPICGALQLYYDKTSDNRALIMKNYVRFGTNSEKEIWLLRYGFSFEDIEWLVEIVNFISENEIVFNDNIEELDTEKLNLISRFI</sequence>
<proteinExistence type="predicted"/>
<dbReference type="AlphaFoldDB" id="A0A4V1M1P1"/>
<accession>A0A4V1M1P1</accession>
<dbReference type="Proteomes" id="UP000289718">
    <property type="component" value="Unassembled WGS sequence"/>
</dbReference>
<keyword evidence="2" id="KW-0378">Hydrolase</keyword>
<dbReference type="SUPFAM" id="SSF52540">
    <property type="entry name" value="P-loop containing nucleoside triphosphate hydrolases"/>
    <property type="match status" value="1"/>
</dbReference>
<keyword evidence="3 6" id="KW-0347">Helicase</keyword>
<dbReference type="PANTHER" id="PTHR47961">
    <property type="entry name" value="DNA POLYMERASE THETA, PUTATIVE (AFU_ORTHOLOGUE AFUA_1G05260)-RELATED"/>
    <property type="match status" value="1"/>
</dbReference>
<comment type="caution">
    <text evidence="6">The sequence shown here is derived from an EMBL/GenBank/DDBJ whole genome shotgun (WGS) entry which is preliminary data.</text>
</comment>
<dbReference type="InterPro" id="IPR011545">
    <property type="entry name" value="DEAD/DEAH_box_helicase_dom"/>
</dbReference>
<dbReference type="InterPro" id="IPR050474">
    <property type="entry name" value="Hel308_SKI2-like"/>
</dbReference>
<gene>
    <name evidence="6" type="ORF">CP965_03665</name>
</gene>
<evidence type="ECO:0000256" key="2">
    <source>
        <dbReference type="ARBA" id="ARBA00022801"/>
    </source>
</evidence>
<dbReference type="GO" id="GO:0004386">
    <property type="term" value="F:helicase activity"/>
    <property type="evidence" value="ECO:0007669"/>
    <property type="project" value="UniProtKB-KW"/>
</dbReference>
<feature type="domain" description="Helicase ATP-binding" evidence="5">
    <location>
        <begin position="86"/>
        <end position="264"/>
    </location>
</feature>
<dbReference type="GO" id="GO:0005524">
    <property type="term" value="F:ATP binding"/>
    <property type="evidence" value="ECO:0007669"/>
    <property type="project" value="UniProtKB-KW"/>
</dbReference>
<dbReference type="EMBL" id="NXIE01000001">
    <property type="protein sequence ID" value="RXK14556.1"/>
    <property type="molecule type" value="Genomic_DNA"/>
</dbReference>